<reference evidence="2 3" key="1">
    <citation type="submission" date="2024-07" db="EMBL/GenBank/DDBJ databases">
        <title>Marimonas sp.nov., isolated from tidal-flat sediment.</title>
        <authorList>
            <person name="Jayan J.N."/>
            <person name="Lee S.S."/>
        </authorList>
    </citation>
    <scope>NUCLEOTIDE SEQUENCE [LARGE SCALE GENOMIC DNA]</scope>
    <source>
        <strain evidence="2 3">MJW-29</strain>
    </source>
</reference>
<dbReference type="Proteomes" id="UP001556098">
    <property type="component" value="Unassembled WGS sequence"/>
</dbReference>
<gene>
    <name evidence="2" type="ORF">AB2B41_11700</name>
</gene>
<dbReference type="EMBL" id="JBFNXX010000007">
    <property type="protein sequence ID" value="MEW9920275.1"/>
    <property type="molecule type" value="Genomic_DNA"/>
</dbReference>
<dbReference type="CDD" id="cd05154">
    <property type="entry name" value="ACAD10_11_N-like"/>
    <property type="match status" value="1"/>
</dbReference>
<evidence type="ECO:0000313" key="2">
    <source>
        <dbReference type="EMBL" id="MEW9920275.1"/>
    </source>
</evidence>
<dbReference type="SUPFAM" id="SSF56112">
    <property type="entry name" value="Protein kinase-like (PK-like)"/>
    <property type="match status" value="1"/>
</dbReference>
<name>A0ABV3RMS2_9RHOB</name>
<dbReference type="InterPro" id="IPR052898">
    <property type="entry name" value="ACAD10-like"/>
</dbReference>
<accession>A0ABV3RMS2</accession>
<feature type="domain" description="Aminoglycoside phosphotransferase" evidence="1">
    <location>
        <begin position="45"/>
        <end position="266"/>
    </location>
</feature>
<dbReference type="InterPro" id="IPR002575">
    <property type="entry name" value="Aminoglycoside_PTrfase"/>
</dbReference>
<protein>
    <submittedName>
        <fullName evidence="2">Phosphotransferase</fullName>
    </submittedName>
</protein>
<dbReference type="Pfam" id="PF01636">
    <property type="entry name" value="APH"/>
    <property type="match status" value="1"/>
</dbReference>
<dbReference type="Gene3D" id="3.30.200.20">
    <property type="entry name" value="Phosphorylase Kinase, domain 1"/>
    <property type="match status" value="1"/>
</dbReference>
<evidence type="ECO:0000259" key="1">
    <source>
        <dbReference type="Pfam" id="PF01636"/>
    </source>
</evidence>
<keyword evidence="3" id="KW-1185">Reference proteome</keyword>
<proteinExistence type="predicted"/>
<dbReference type="Gene3D" id="3.90.1200.10">
    <property type="match status" value="1"/>
</dbReference>
<dbReference type="InterPro" id="IPR011009">
    <property type="entry name" value="Kinase-like_dom_sf"/>
</dbReference>
<evidence type="ECO:0000313" key="3">
    <source>
        <dbReference type="Proteomes" id="UP001556098"/>
    </source>
</evidence>
<dbReference type="PANTHER" id="PTHR47829">
    <property type="entry name" value="HYDROLASE, PUTATIVE (AFU_ORTHOLOGUE AFUA_1G12880)-RELATED"/>
    <property type="match status" value="1"/>
</dbReference>
<dbReference type="InterPro" id="IPR041726">
    <property type="entry name" value="ACAD10_11_N"/>
</dbReference>
<dbReference type="PANTHER" id="PTHR47829:SF3">
    <property type="entry name" value="AMINOGLYCOSIDE PHOSPHOTRANSFERASE DOMAIN-CONTAINING PROTEIN"/>
    <property type="match status" value="1"/>
</dbReference>
<comment type="caution">
    <text evidence="2">The sequence shown here is derived from an EMBL/GenBank/DDBJ whole genome shotgun (WGS) entry which is preliminary data.</text>
</comment>
<sequence>MTSAAVSADANTGTTPVRAGFGFDEVALAAWMKAHVAGFGGPLSLRQFKGGQSNPTYQLVTPGKTYVLRRKPPGKLARGAHAVDREARVLRALAKAGFPVARVYGLCTDDSVIGSWFYIMEMVEGRIFWNASFPEIAATERPAYFWAMNDTLARLHMIAPEAVGLQDYGRAGNYFERQISRWSRSYLDDTDAGLDPGMDRLVEWLPTAIPPAAETRIVHGDFRCDNLIFHPTEPRVIAVLDWELSTLGCPLADFTYHAMMYRMPPEIVAGLGDVDPASLNIPTEEEYIARYCATTGRRGIPDYTFYVAFNFFRMAAIFHGIKGRVIRGQAASPHSVARVKHYPKLVRLAVEAADECL</sequence>
<organism evidence="2 3">
    <name type="scientific">Sulfitobacter sediminis</name>
    <dbReference type="NCBI Taxonomy" id="3234186"/>
    <lineage>
        <taxon>Bacteria</taxon>
        <taxon>Pseudomonadati</taxon>
        <taxon>Pseudomonadota</taxon>
        <taxon>Alphaproteobacteria</taxon>
        <taxon>Rhodobacterales</taxon>
        <taxon>Roseobacteraceae</taxon>
        <taxon>Sulfitobacter</taxon>
    </lineage>
</organism>
<dbReference type="RefSeq" id="WP_367877978.1">
    <property type="nucleotide sequence ID" value="NZ_JBFNXX010000007.1"/>
</dbReference>